<dbReference type="InterPro" id="IPR018076">
    <property type="entry name" value="T2SS_GspF_dom"/>
</dbReference>
<evidence type="ECO:0000313" key="8">
    <source>
        <dbReference type="EMBL" id="AMM33958.1"/>
    </source>
</evidence>
<evidence type="ECO:0000256" key="1">
    <source>
        <dbReference type="ARBA" id="ARBA00004651"/>
    </source>
</evidence>
<evidence type="ECO:0000256" key="6">
    <source>
        <dbReference type="SAM" id="Phobius"/>
    </source>
</evidence>
<keyword evidence="3 6" id="KW-0812">Transmembrane</keyword>
<dbReference type="Proteomes" id="UP000070134">
    <property type="component" value="Chromosome"/>
</dbReference>
<dbReference type="GO" id="GO:0005886">
    <property type="term" value="C:plasma membrane"/>
    <property type="evidence" value="ECO:0007669"/>
    <property type="project" value="UniProtKB-SubCell"/>
</dbReference>
<dbReference type="PANTHER" id="PTHR35007">
    <property type="entry name" value="INTEGRAL MEMBRANE PROTEIN-RELATED"/>
    <property type="match status" value="1"/>
</dbReference>
<keyword evidence="4 6" id="KW-1133">Transmembrane helix</keyword>
<evidence type="ECO:0000259" key="7">
    <source>
        <dbReference type="Pfam" id="PF00482"/>
    </source>
</evidence>
<dbReference type="STRING" id="37927.SA2016_3295"/>
<dbReference type="Pfam" id="PF00482">
    <property type="entry name" value="T2SSF"/>
    <property type="match status" value="1"/>
</dbReference>
<sequence>MGQLAALLRAGRTPEQMWRQACEAYPAGERESADPAPRVLHSAALAADLGRPVAAAIQTAVSEREPSPHRSTGAAAGIWLSVAACIEAAEASGSALADVLERLAAQLEADADAVAARSVALAGPRATAKVLTILPIAGLGLGMLMGADPFGILLSTPLGAMCLGLGAALTVAGRWWSTRLVRSASEAR</sequence>
<dbReference type="KEGG" id="satk:SA2016_3295"/>
<keyword evidence="9" id="KW-1185">Reference proteome</keyword>
<evidence type="ECO:0000256" key="3">
    <source>
        <dbReference type="ARBA" id="ARBA00022692"/>
    </source>
</evidence>
<evidence type="ECO:0000256" key="4">
    <source>
        <dbReference type="ARBA" id="ARBA00022989"/>
    </source>
</evidence>
<keyword evidence="5 6" id="KW-0472">Membrane</keyword>
<feature type="domain" description="Type II secretion system protein GspF" evidence="7">
    <location>
        <begin position="3"/>
        <end position="141"/>
    </location>
</feature>
<evidence type="ECO:0000256" key="5">
    <source>
        <dbReference type="ARBA" id="ARBA00023136"/>
    </source>
</evidence>
<dbReference type="PANTHER" id="PTHR35007:SF4">
    <property type="entry name" value="CONSERVED TRANSMEMBRANE PROTEIN-RELATED"/>
    <property type="match status" value="1"/>
</dbReference>
<keyword evidence="2" id="KW-1003">Cell membrane</keyword>
<dbReference type="AlphaFoldDB" id="A0A127A3B5"/>
<gene>
    <name evidence="8" type="ORF">SA2016_3295</name>
</gene>
<proteinExistence type="predicted"/>
<evidence type="ECO:0000256" key="2">
    <source>
        <dbReference type="ARBA" id="ARBA00022475"/>
    </source>
</evidence>
<dbReference type="RefSeq" id="WP_066500115.1">
    <property type="nucleotide sequence ID" value="NZ_BMKT01000052.1"/>
</dbReference>
<feature type="transmembrane region" description="Helical" evidence="6">
    <location>
        <begin position="126"/>
        <end position="144"/>
    </location>
</feature>
<accession>A0A127A3B5</accession>
<organism evidence="8 9">
    <name type="scientific">Sinomonas atrocyanea</name>
    <dbReference type="NCBI Taxonomy" id="37927"/>
    <lineage>
        <taxon>Bacteria</taxon>
        <taxon>Bacillati</taxon>
        <taxon>Actinomycetota</taxon>
        <taxon>Actinomycetes</taxon>
        <taxon>Micrococcales</taxon>
        <taxon>Micrococcaceae</taxon>
        <taxon>Sinomonas</taxon>
    </lineage>
</organism>
<dbReference type="EMBL" id="CP014518">
    <property type="protein sequence ID" value="AMM33958.1"/>
    <property type="molecule type" value="Genomic_DNA"/>
</dbReference>
<reference evidence="8 9" key="1">
    <citation type="submission" date="2016-02" db="EMBL/GenBank/DDBJ databases">
        <title>Complete genome of Sinomonas atrocyanea KCTC 3377.</title>
        <authorList>
            <person name="Kim K.M."/>
        </authorList>
    </citation>
    <scope>NUCLEOTIDE SEQUENCE [LARGE SCALE GENOMIC DNA]</scope>
    <source>
        <strain evidence="8 9">KCTC 3377</strain>
    </source>
</reference>
<feature type="transmembrane region" description="Helical" evidence="6">
    <location>
        <begin position="150"/>
        <end position="172"/>
    </location>
</feature>
<protein>
    <recommendedName>
        <fullName evidence="7">Type II secretion system protein GspF domain-containing protein</fullName>
    </recommendedName>
</protein>
<evidence type="ECO:0000313" key="9">
    <source>
        <dbReference type="Proteomes" id="UP000070134"/>
    </source>
</evidence>
<name>A0A127A3B5_9MICC</name>
<comment type="subcellular location">
    <subcellularLocation>
        <location evidence="1">Cell membrane</location>
        <topology evidence="1">Multi-pass membrane protein</topology>
    </subcellularLocation>
</comment>